<dbReference type="EnsemblPlants" id="PGSC0003DMT400094878">
    <property type="protein sequence ID" value="PGSC0003DMT400094878"/>
    <property type="gene ID" value="PGSC0003DMG400044449"/>
</dbReference>
<sequence>MANGRLGGAAKYPSRVRDCHDIMSGTQKSGKTIASSIHKRVRTGTTIPPVPAVPRGRVGVLEESVDYMAPLFTTPLDVTKTKWLENMNGPTLTTAEHNMRDDLITVRMFGVEILCHRNGCRPSFEE</sequence>
<dbReference type="HOGENOM" id="CLU_1985517_0_0_1"/>
<evidence type="ECO:0000313" key="1">
    <source>
        <dbReference type="EnsemblPlants" id="PGSC0003DMT400094878"/>
    </source>
</evidence>
<organism evidence="1 2">
    <name type="scientific">Solanum tuberosum</name>
    <name type="common">Potato</name>
    <dbReference type="NCBI Taxonomy" id="4113"/>
    <lineage>
        <taxon>Eukaryota</taxon>
        <taxon>Viridiplantae</taxon>
        <taxon>Streptophyta</taxon>
        <taxon>Embryophyta</taxon>
        <taxon>Tracheophyta</taxon>
        <taxon>Spermatophyta</taxon>
        <taxon>Magnoliopsida</taxon>
        <taxon>eudicotyledons</taxon>
        <taxon>Gunneridae</taxon>
        <taxon>Pentapetalae</taxon>
        <taxon>asterids</taxon>
        <taxon>lamiids</taxon>
        <taxon>Solanales</taxon>
        <taxon>Solanaceae</taxon>
        <taxon>Solanoideae</taxon>
        <taxon>Solaneae</taxon>
        <taxon>Solanum</taxon>
    </lineage>
</organism>
<name>M1DV28_SOLTU</name>
<accession>M1DV28</accession>
<keyword evidence="2" id="KW-1185">Reference proteome</keyword>
<dbReference type="InParanoid" id="M1DV28"/>
<reference evidence="1" key="2">
    <citation type="submission" date="2015-06" db="UniProtKB">
        <authorList>
            <consortium name="EnsemblPlants"/>
        </authorList>
    </citation>
    <scope>IDENTIFICATION</scope>
    <source>
        <strain evidence="1">DM1-3 516 R44</strain>
    </source>
</reference>
<dbReference type="PaxDb" id="4113-PGSC0003DMT400094878"/>
<dbReference type="Gramene" id="PGSC0003DMT400094878">
    <property type="protein sequence ID" value="PGSC0003DMT400094878"/>
    <property type="gene ID" value="PGSC0003DMG400044449"/>
</dbReference>
<proteinExistence type="predicted"/>
<evidence type="ECO:0000313" key="2">
    <source>
        <dbReference type="Proteomes" id="UP000011115"/>
    </source>
</evidence>
<reference evidence="2" key="1">
    <citation type="journal article" date="2011" name="Nature">
        <title>Genome sequence and analysis of the tuber crop potato.</title>
        <authorList>
            <consortium name="The Potato Genome Sequencing Consortium"/>
        </authorList>
    </citation>
    <scope>NUCLEOTIDE SEQUENCE [LARGE SCALE GENOMIC DNA]</scope>
    <source>
        <strain evidence="2">cv. DM1-3 516 R44</strain>
    </source>
</reference>
<protein>
    <submittedName>
        <fullName evidence="1">Uncharacterized protein</fullName>
    </submittedName>
</protein>
<dbReference type="Proteomes" id="UP000011115">
    <property type="component" value="Unassembled WGS sequence"/>
</dbReference>
<dbReference type="AlphaFoldDB" id="M1DV28"/>